<dbReference type="NCBIfam" id="TIGR00714">
    <property type="entry name" value="hscB"/>
    <property type="match status" value="1"/>
</dbReference>
<dbReference type="Proteomes" id="UP000650833">
    <property type="component" value="Unassembled WGS sequence"/>
</dbReference>
<dbReference type="EMBL" id="JAEPRC010000015">
    <property type="protein sequence ID" value="KAG2215038.1"/>
    <property type="molecule type" value="Genomic_DNA"/>
</dbReference>
<dbReference type="AlphaFoldDB" id="A0A8H7RSK8"/>
<organism evidence="4 5">
    <name type="scientific">Mucor plumbeus</name>
    <dbReference type="NCBI Taxonomy" id="97098"/>
    <lineage>
        <taxon>Eukaryota</taxon>
        <taxon>Fungi</taxon>
        <taxon>Fungi incertae sedis</taxon>
        <taxon>Mucoromycota</taxon>
        <taxon>Mucoromycotina</taxon>
        <taxon>Mucoromycetes</taxon>
        <taxon>Mucorales</taxon>
        <taxon>Mucorineae</taxon>
        <taxon>Mucoraceae</taxon>
        <taxon>Mucor</taxon>
    </lineage>
</organism>
<dbReference type="InterPro" id="IPR009073">
    <property type="entry name" value="HscB_oligo_C"/>
</dbReference>
<dbReference type="InterPro" id="IPR036869">
    <property type="entry name" value="J_dom_sf"/>
</dbReference>
<evidence type="ECO:0000313" key="4">
    <source>
        <dbReference type="EMBL" id="KAG2215038.1"/>
    </source>
</evidence>
<keyword evidence="5" id="KW-1185">Reference proteome</keyword>
<dbReference type="PANTHER" id="PTHR14021:SF15">
    <property type="entry name" value="IRON-SULFUR CLUSTER CO-CHAPERONE PROTEIN HSCB"/>
    <property type="match status" value="1"/>
</dbReference>
<dbReference type="GO" id="GO:0051087">
    <property type="term" value="F:protein-folding chaperone binding"/>
    <property type="evidence" value="ECO:0007669"/>
    <property type="project" value="InterPro"/>
</dbReference>
<comment type="similarity">
    <text evidence="1">Belongs to the HscB family.</text>
</comment>
<keyword evidence="2" id="KW-0143">Chaperone</keyword>
<evidence type="ECO:0000259" key="3">
    <source>
        <dbReference type="PROSITE" id="PS50076"/>
    </source>
</evidence>
<protein>
    <recommendedName>
        <fullName evidence="3">J domain-containing protein</fullName>
    </recommendedName>
</protein>
<accession>A0A8H7RSK8</accession>
<dbReference type="SUPFAM" id="SSF47144">
    <property type="entry name" value="HSC20 (HSCB), C-terminal oligomerisation domain"/>
    <property type="match status" value="1"/>
</dbReference>
<dbReference type="PANTHER" id="PTHR14021">
    <property type="entry name" value="IRON-SULFUR CLUSTER CO-CHAPERONE PROTEIN HSCB"/>
    <property type="match status" value="1"/>
</dbReference>
<proteinExistence type="inferred from homology"/>
<dbReference type="InterPro" id="IPR001623">
    <property type="entry name" value="DnaJ_domain"/>
</dbReference>
<reference evidence="4" key="1">
    <citation type="submission" date="2020-12" db="EMBL/GenBank/DDBJ databases">
        <title>Metabolic potential, ecology and presence of endohyphal bacteria is reflected in genomic diversity of Mucoromycotina.</title>
        <authorList>
            <person name="Muszewska A."/>
            <person name="Okrasinska A."/>
            <person name="Steczkiewicz K."/>
            <person name="Drgas O."/>
            <person name="Orlowska M."/>
            <person name="Perlinska-Lenart U."/>
            <person name="Aleksandrzak-Piekarczyk T."/>
            <person name="Szatraj K."/>
            <person name="Zielenkiewicz U."/>
            <person name="Pilsyk S."/>
            <person name="Malc E."/>
            <person name="Mieczkowski P."/>
            <person name="Kruszewska J.S."/>
            <person name="Biernat P."/>
            <person name="Pawlowska J."/>
        </authorList>
    </citation>
    <scope>NUCLEOTIDE SEQUENCE</scope>
    <source>
        <strain evidence="4">CBS 226.32</strain>
    </source>
</reference>
<dbReference type="Pfam" id="PF07743">
    <property type="entry name" value="HSCB_C"/>
    <property type="match status" value="1"/>
</dbReference>
<dbReference type="PROSITE" id="PS50076">
    <property type="entry name" value="DNAJ_2"/>
    <property type="match status" value="1"/>
</dbReference>
<name>A0A8H7RSK8_9FUNG</name>
<sequence>MLNTKRLFQLISPTLKSIKTTTTTTTRTRVALASFNQRTSKFYLSTTSAWRSIAQDKKCWQCQSTNKPSALFCENTVCKVIQPIPSQLNFYHLLQAGEGKNKDIPTFNIDLKAMRRRFLLLQQKAHPDSYSQAPKRELDYAHLQSSVINKAYHTLKDPLSRAQYLLKQKGIQINEGDSLSDPELLMEVMEFREELEEVTSEAELKPLKERNDEKYSETVHNLQLAFDKNDYNLAKDLAIELQYLNSIKTAILEWHQ</sequence>
<dbReference type="SUPFAM" id="SSF46565">
    <property type="entry name" value="Chaperone J-domain"/>
    <property type="match status" value="1"/>
</dbReference>
<gene>
    <name evidence="4" type="ORF">INT46_008272</name>
</gene>
<feature type="domain" description="J" evidence="3">
    <location>
        <begin position="89"/>
        <end position="168"/>
    </location>
</feature>
<dbReference type="InterPro" id="IPR036386">
    <property type="entry name" value="HscB_C_sf"/>
</dbReference>
<dbReference type="Gene3D" id="1.10.287.110">
    <property type="entry name" value="DnaJ domain"/>
    <property type="match status" value="1"/>
</dbReference>
<dbReference type="GO" id="GO:0001671">
    <property type="term" value="F:ATPase activator activity"/>
    <property type="evidence" value="ECO:0007669"/>
    <property type="project" value="InterPro"/>
</dbReference>
<comment type="caution">
    <text evidence="4">The sequence shown here is derived from an EMBL/GenBank/DDBJ whole genome shotgun (WGS) entry which is preliminary data.</text>
</comment>
<evidence type="ECO:0000256" key="1">
    <source>
        <dbReference type="ARBA" id="ARBA00010476"/>
    </source>
</evidence>
<dbReference type="OrthoDB" id="448954at2759"/>
<dbReference type="InterPro" id="IPR004640">
    <property type="entry name" value="HscB"/>
</dbReference>
<evidence type="ECO:0000313" key="5">
    <source>
        <dbReference type="Proteomes" id="UP000650833"/>
    </source>
</evidence>
<dbReference type="GO" id="GO:0044571">
    <property type="term" value="P:[2Fe-2S] cluster assembly"/>
    <property type="evidence" value="ECO:0007669"/>
    <property type="project" value="InterPro"/>
</dbReference>
<dbReference type="Gene3D" id="1.20.1280.20">
    <property type="entry name" value="HscB, C-terminal domain"/>
    <property type="match status" value="1"/>
</dbReference>
<evidence type="ECO:0000256" key="2">
    <source>
        <dbReference type="ARBA" id="ARBA00023186"/>
    </source>
</evidence>
<dbReference type="GO" id="GO:0051259">
    <property type="term" value="P:protein complex oligomerization"/>
    <property type="evidence" value="ECO:0007669"/>
    <property type="project" value="InterPro"/>
</dbReference>
<dbReference type="GO" id="GO:0005739">
    <property type="term" value="C:mitochondrion"/>
    <property type="evidence" value="ECO:0007669"/>
    <property type="project" value="TreeGrafter"/>
</dbReference>